<protein>
    <submittedName>
        <fullName evidence="2">Long-chain fatty acid--CoA ligase</fullName>
    </submittedName>
</protein>
<dbReference type="InterPro" id="IPR036736">
    <property type="entry name" value="ACP-like_sf"/>
</dbReference>
<dbReference type="EMBL" id="AP035884">
    <property type="protein sequence ID" value="BFP51282.1"/>
    <property type="molecule type" value="Genomic_DNA"/>
</dbReference>
<sequence length="575" mass="60353">MLTFADLVDTTGVPADAGLVTGEEFTSYHDLMADARRLASVLADSGLTPGTRVALRFGEAEWSAYAVGYFATVLAGGVAVVLPPDATVGELRRMCGDVGVGMSVSTAPAPEHWAAGTRHVAVSAARYGDGAYAAPVPPATALADIIFTSGTTGAPKGVAAHHGQLTETARRYRERPHWAPVLAHGVSHATAIGTRQLLLSAVARSATLVSCVPFDAPTLVRRIERLGVATAVLPSACGRSLIRALEARPDADLSSLRKLRFVSDALNTEFHRRLAELLQQTQVINSYGLTEGGGAHLVVTQDDCGLGPGGRPAQGTEVRIMALDGSWAEPGAPGAVCIRDSAEPLVYLMDPKATESTWRDGWTVTGDIGFTDDTGRVHLTGRGEQLARVGGHNVGLRRVRRTLEEHPSVRAAAVVVQSHSTLGQTLAAAVEWTAAEQDLDGLRTHLAAALPPYAVPSPVVAVDELPTGSNGKTRHEAVAALIRARSGGGRPCRTETERTVAEVWRRVLGVTHSIGPDDDYVALGGDSLAAVEIAIELGQLTDLDVDYDWFQYSPNLGSLAGEIDLRAARATGGTA</sequence>
<dbReference type="KEGG" id="stcm:SCMC78_10890"/>
<organism evidence="2">
    <name type="scientific">Streptomyces sp. CMC78</name>
    <dbReference type="NCBI Taxonomy" id="3231512"/>
    <lineage>
        <taxon>Bacteria</taxon>
        <taxon>Bacillati</taxon>
        <taxon>Actinomycetota</taxon>
        <taxon>Actinomycetes</taxon>
        <taxon>Kitasatosporales</taxon>
        <taxon>Streptomycetaceae</taxon>
        <taxon>Streptomyces</taxon>
    </lineage>
</organism>
<dbReference type="PANTHER" id="PTHR43767:SF10">
    <property type="entry name" value="SURFACTIN SYNTHASE SUBUNIT 1"/>
    <property type="match status" value="1"/>
</dbReference>
<dbReference type="Pfam" id="PF00550">
    <property type="entry name" value="PP-binding"/>
    <property type="match status" value="1"/>
</dbReference>
<dbReference type="Pfam" id="PF00501">
    <property type="entry name" value="AMP-binding"/>
    <property type="match status" value="1"/>
</dbReference>
<dbReference type="PROSITE" id="PS50075">
    <property type="entry name" value="CARRIER"/>
    <property type="match status" value="1"/>
</dbReference>
<name>A0AB33K6E6_9ACTN</name>
<dbReference type="SUPFAM" id="SSF56801">
    <property type="entry name" value="Acetyl-CoA synthetase-like"/>
    <property type="match status" value="1"/>
</dbReference>
<feature type="domain" description="Carrier" evidence="1">
    <location>
        <begin position="491"/>
        <end position="567"/>
    </location>
</feature>
<dbReference type="Gene3D" id="1.10.1200.10">
    <property type="entry name" value="ACP-like"/>
    <property type="match status" value="1"/>
</dbReference>
<dbReference type="InterPro" id="IPR000873">
    <property type="entry name" value="AMP-dep_synth/lig_dom"/>
</dbReference>
<dbReference type="RefSeq" id="WP_408053404.1">
    <property type="nucleotide sequence ID" value="NZ_AP035884.1"/>
</dbReference>
<dbReference type="InterPro" id="IPR042099">
    <property type="entry name" value="ANL_N_sf"/>
</dbReference>
<dbReference type="SUPFAM" id="SSF47336">
    <property type="entry name" value="ACP-like"/>
    <property type="match status" value="1"/>
</dbReference>
<dbReference type="PROSITE" id="PS00455">
    <property type="entry name" value="AMP_BINDING"/>
    <property type="match status" value="1"/>
</dbReference>
<dbReference type="Pfam" id="PF13193">
    <property type="entry name" value="AMP-binding_C"/>
    <property type="match status" value="1"/>
</dbReference>
<gene>
    <name evidence="2" type="ORF">SCMC78_10890</name>
</gene>
<dbReference type="InterPro" id="IPR050237">
    <property type="entry name" value="ATP-dep_AMP-bd_enzyme"/>
</dbReference>
<evidence type="ECO:0000259" key="1">
    <source>
        <dbReference type="PROSITE" id="PS50075"/>
    </source>
</evidence>
<dbReference type="PANTHER" id="PTHR43767">
    <property type="entry name" value="LONG-CHAIN-FATTY-ACID--COA LIGASE"/>
    <property type="match status" value="1"/>
</dbReference>
<dbReference type="InterPro" id="IPR009081">
    <property type="entry name" value="PP-bd_ACP"/>
</dbReference>
<evidence type="ECO:0000313" key="2">
    <source>
        <dbReference type="EMBL" id="BFP51282.1"/>
    </source>
</evidence>
<reference evidence="2" key="1">
    <citation type="submission" date="2024-07" db="EMBL/GenBank/DDBJ databases">
        <title>Complete genome sequences of cellulolytic bacteria, Kitasatospora sp. CMC57 and Streptomyces sp. CMC78, isolated from Japanese agricultural soil.</title>
        <authorList>
            <person name="Hashimoto T."/>
            <person name="Ito M."/>
            <person name="Iwamoto M."/>
            <person name="Fukahori D."/>
            <person name="Shoda T."/>
            <person name="Sakoda M."/>
            <person name="Morohoshi T."/>
            <person name="Mitsuboshi M."/>
            <person name="Nishizawa T."/>
        </authorList>
    </citation>
    <scope>NUCLEOTIDE SEQUENCE</scope>
    <source>
        <strain evidence="2">CMC78</strain>
    </source>
</reference>
<keyword evidence="2" id="KW-0436">Ligase</keyword>
<accession>A0AB33K6E6</accession>
<dbReference type="GO" id="GO:0016877">
    <property type="term" value="F:ligase activity, forming carbon-sulfur bonds"/>
    <property type="evidence" value="ECO:0007669"/>
    <property type="project" value="UniProtKB-ARBA"/>
</dbReference>
<dbReference type="CDD" id="cd04433">
    <property type="entry name" value="AFD_class_I"/>
    <property type="match status" value="1"/>
</dbReference>
<dbReference type="InterPro" id="IPR025110">
    <property type="entry name" value="AMP-bd_C"/>
</dbReference>
<dbReference type="InterPro" id="IPR020845">
    <property type="entry name" value="AMP-binding_CS"/>
</dbReference>
<proteinExistence type="predicted"/>
<dbReference type="Gene3D" id="3.40.50.12780">
    <property type="entry name" value="N-terminal domain of ligase-like"/>
    <property type="match status" value="1"/>
</dbReference>
<dbReference type="InterPro" id="IPR045851">
    <property type="entry name" value="AMP-bd_C_sf"/>
</dbReference>
<dbReference type="Gene3D" id="3.30.300.30">
    <property type="match status" value="1"/>
</dbReference>
<dbReference type="AlphaFoldDB" id="A0AB33K6E6"/>